<proteinExistence type="predicted"/>
<organism evidence="1 2">
    <name type="scientific">Artomyces pyxidatus</name>
    <dbReference type="NCBI Taxonomy" id="48021"/>
    <lineage>
        <taxon>Eukaryota</taxon>
        <taxon>Fungi</taxon>
        <taxon>Dikarya</taxon>
        <taxon>Basidiomycota</taxon>
        <taxon>Agaricomycotina</taxon>
        <taxon>Agaricomycetes</taxon>
        <taxon>Russulales</taxon>
        <taxon>Auriscalpiaceae</taxon>
        <taxon>Artomyces</taxon>
    </lineage>
</organism>
<reference evidence="1" key="2">
    <citation type="journal article" date="2022" name="New Phytol.">
        <title>Evolutionary transition to the ectomycorrhizal habit in the genomes of a hyperdiverse lineage of mushroom-forming fungi.</title>
        <authorList>
            <person name="Looney B."/>
            <person name="Miyauchi S."/>
            <person name="Morin E."/>
            <person name="Drula E."/>
            <person name="Courty P.E."/>
            <person name="Kohler A."/>
            <person name="Kuo A."/>
            <person name="LaButti K."/>
            <person name="Pangilinan J."/>
            <person name="Lipzen A."/>
            <person name="Riley R."/>
            <person name="Andreopoulos W."/>
            <person name="He G."/>
            <person name="Johnson J."/>
            <person name="Nolan M."/>
            <person name="Tritt A."/>
            <person name="Barry K.W."/>
            <person name="Grigoriev I.V."/>
            <person name="Nagy L.G."/>
            <person name="Hibbett D."/>
            <person name="Henrissat B."/>
            <person name="Matheny P.B."/>
            <person name="Labbe J."/>
            <person name="Martin F.M."/>
        </authorList>
    </citation>
    <scope>NUCLEOTIDE SEQUENCE</scope>
    <source>
        <strain evidence="1">HHB10654</strain>
    </source>
</reference>
<reference evidence="1" key="1">
    <citation type="submission" date="2021-03" db="EMBL/GenBank/DDBJ databases">
        <authorList>
            <consortium name="DOE Joint Genome Institute"/>
            <person name="Ahrendt S."/>
            <person name="Looney B.P."/>
            <person name="Miyauchi S."/>
            <person name="Morin E."/>
            <person name="Drula E."/>
            <person name="Courty P.E."/>
            <person name="Chicoki N."/>
            <person name="Fauchery L."/>
            <person name="Kohler A."/>
            <person name="Kuo A."/>
            <person name="Labutti K."/>
            <person name="Pangilinan J."/>
            <person name="Lipzen A."/>
            <person name="Riley R."/>
            <person name="Andreopoulos W."/>
            <person name="He G."/>
            <person name="Johnson J."/>
            <person name="Barry K.W."/>
            <person name="Grigoriev I.V."/>
            <person name="Nagy L."/>
            <person name="Hibbett D."/>
            <person name="Henrissat B."/>
            <person name="Matheny P.B."/>
            <person name="Labbe J."/>
            <person name="Martin F."/>
        </authorList>
    </citation>
    <scope>NUCLEOTIDE SEQUENCE</scope>
    <source>
        <strain evidence="1">HHB10654</strain>
    </source>
</reference>
<protein>
    <submittedName>
        <fullName evidence="1">NAD(P)-binding protein</fullName>
    </submittedName>
</protein>
<keyword evidence="2" id="KW-1185">Reference proteome</keyword>
<name>A0ACB8SGD6_9AGAM</name>
<gene>
    <name evidence="1" type="ORF">BV25DRAFT_225774</name>
</gene>
<dbReference type="EMBL" id="MU277297">
    <property type="protein sequence ID" value="KAI0055323.1"/>
    <property type="molecule type" value="Genomic_DNA"/>
</dbReference>
<comment type="caution">
    <text evidence="1">The sequence shown here is derived from an EMBL/GenBank/DDBJ whole genome shotgun (WGS) entry which is preliminary data.</text>
</comment>
<evidence type="ECO:0000313" key="2">
    <source>
        <dbReference type="Proteomes" id="UP000814140"/>
    </source>
</evidence>
<evidence type="ECO:0000313" key="1">
    <source>
        <dbReference type="EMBL" id="KAI0055323.1"/>
    </source>
</evidence>
<dbReference type="Proteomes" id="UP000814140">
    <property type="component" value="Unassembled WGS sequence"/>
</dbReference>
<accession>A0ACB8SGD6</accession>
<sequence length="343" mass="37066">MTLVLVTGATGYVGSNVVDQLLLAGYRVRGTSRPSNAQRLREGYASFGDKFEVVEVEDLVTSGLAHALNGVDAVMHVASPGVPAAAAPAQMLKVAVEATVRILEAASAAGVKKVVVTSSIVALASPADLWNKSTISHNDYNGMTYDDATKPGTSYFDIYGTSKALAEQATWKFAEEHPEMYIATVHPPFLYGPTGKGQIIRNLDSGTNRYIYALIAGPKGRFAPEQIYPPIFSHVADTARAHVLALEAGPSESTKRRRVVAVSPSTFTWKQAVEYLHRQRPELIDRLPAATGEESPVRSWARYDVSSAAEIGLTQYVSWEQTVSDTVDDLLQKEKELGRPGMA</sequence>